<organism evidence="4 5">
    <name type="scientific">Myripristis murdjan</name>
    <name type="common">pinecone soldierfish</name>
    <dbReference type="NCBI Taxonomy" id="586833"/>
    <lineage>
        <taxon>Eukaryota</taxon>
        <taxon>Metazoa</taxon>
        <taxon>Chordata</taxon>
        <taxon>Craniata</taxon>
        <taxon>Vertebrata</taxon>
        <taxon>Euteleostomi</taxon>
        <taxon>Actinopterygii</taxon>
        <taxon>Neopterygii</taxon>
        <taxon>Teleostei</taxon>
        <taxon>Neoteleostei</taxon>
        <taxon>Acanthomorphata</taxon>
        <taxon>Holocentriformes</taxon>
        <taxon>Holocentridae</taxon>
        <taxon>Myripristis</taxon>
    </lineage>
</organism>
<dbReference type="InParanoid" id="A0A667ZNU1"/>
<dbReference type="AlphaFoldDB" id="A0A667ZNU1"/>
<dbReference type="PANTHER" id="PTHR11481:SF64">
    <property type="entry name" value="FC RECEPTOR-LIKE PROTEIN 4"/>
    <property type="match status" value="1"/>
</dbReference>
<dbReference type="Pfam" id="PF13895">
    <property type="entry name" value="Ig_2"/>
    <property type="match status" value="1"/>
</dbReference>
<dbReference type="InterPro" id="IPR007110">
    <property type="entry name" value="Ig-like_dom"/>
</dbReference>
<proteinExistence type="predicted"/>
<dbReference type="InterPro" id="IPR003599">
    <property type="entry name" value="Ig_sub"/>
</dbReference>
<evidence type="ECO:0000313" key="4">
    <source>
        <dbReference type="Ensembl" id="ENSMMDP00005034501.1"/>
    </source>
</evidence>
<dbReference type="Proteomes" id="UP000472263">
    <property type="component" value="Chromosome 18"/>
</dbReference>
<protein>
    <recommendedName>
        <fullName evidence="3">Ig-like domain-containing protein</fullName>
    </recommendedName>
</protein>
<reference evidence="4" key="3">
    <citation type="submission" date="2025-09" db="UniProtKB">
        <authorList>
            <consortium name="Ensembl"/>
        </authorList>
    </citation>
    <scope>IDENTIFICATION</scope>
</reference>
<feature type="domain" description="Ig-like" evidence="3">
    <location>
        <begin position="279"/>
        <end position="359"/>
    </location>
</feature>
<dbReference type="PANTHER" id="PTHR11481">
    <property type="entry name" value="IMMUNOGLOBULIN FC RECEPTOR"/>
    <property type="match status" value="1"/>
</dbReference>
<dbReference type="InterPro" id="IPR013783">
    <property type="entry name" value="Ig-like_fold"/>
</dbReference>
<name>A0A667ZNU1_9TELE</name>
<reference evidence="4" key="2">
    <citation type="submission" date="2025-08" db="UniProtKB">
        <authorList>
            <consortium name="Ensembl"/>
        </authorList>
    </citation>
    <scope>IDENTIFICATION</scope>
</reference>
<dbReference type="InterPro" id="IPR036179">
    <property type="entry name" value="Ig-like_dom_sf"/>
</dbReference>
<dbReference type="Pfam" id="PF13927">
    <property type="entry name" value="Ig_3"/>
    <property type="match status" value="1"/>
</dbReference>
<keyword evidence="2" id="KW-1015">Disulfide bond</keyword>
<keyword evidence="5" id="KW-1185">Reference proteome</keyword>
<dbReference type="InterPro" id="IPR050488">
    <property type="entry name" value="Ig_Fc_receptor"/>
</dbReference>
<keyword evidence="1" id="KW-0732">Signal</keyword>
<evidence type="ECO:0000259" key="3">
    <source>
        <dbReference type="PROSITE" id="PS50835"/>
    </source>
</evidence>
<accession>A0A667ZNU1</accession>
<dbReference type="InterPro" id="IPR003598">
    <property type="entry name" value="Ig_sub2"/>
</dbReference>
<reference evidence="4" key="1">
    <citation type="submission" date="2019-06" db="EMBL/GenBank/DDBJ databases">
        <authorList>
            <consortium name="Wellcome Sanger Institute Data Sharing"/>
        </authorList>
    </citation>
    <scope>NUCLEOTIDE SEQUENCE [LARGE SCALE GENOMIC DNA]</scope>
</reference>
<dbReference type="Ensembl" id="ENSMMDT00005035262.1">
    <property type="protein sequence ID" value="ENSMMDP00005034501.1"/>
    <property type="gene ID" value="ENSMMDG00005016242.1"/>
</dbReference>
<dbReference type="Gene3D" id="2.60.40.10">
    <property type="entry name" value="Immunoglobulins"/>
    <property type="match status" value="4"/>
</dbReference>
<dbReference type="GO" id="GO:0004888">
    <property type="term" value="F:transmembrane signaling receptor activity"/>
    <property type="evidence" value="ECO:0007669"/>
    <property type="project" value="TreeGrafter"/>
</dbReference>
<feature type="domain" description="Ig-like" evidence="3">
    <location>
        <begin position="104"/>
        <end position="184"/>
    </location>
</feature>
<dbReference type="GeneTree" id="ENSGT00940000163711"/>
<sequence>FCSTLFFILKPKPDAALLRVDPNMLQHFVYNSVSFKCEGLGGSSGWRVMRTINNANKECDPDWERSKGSNCTIDNAYVADSGDYWCENGKGMRRMAVNIVVTAGSVILESPVLPVMEGSDVSLRCRNKTNPSKLTADFYKDGLLMRSSFAGEMTIHSVSKSDEGFYKCRVSDSGESPESWLAVRGDTSQPLLRVFPDRLQHFEYEEVLFSCEELDGSSGWRVMRMTNRIVKLCAPDWETSNEASCSIEAAYPVVDSGKYWCENEKGQRSNAVSITVTAGSVILESPVLPVMEGSDVTLRCKAKTTPSNLTADFYKDGVFIRSSSTGETTIHSISKSDEGFYKCSISDSGESPESWLAVRGSQRASQAHRELKDPINKSLFCQPITKIINILSKVQVNQFVLILCSLLFCKDGHHFSDGGYLI</sequence>
<dbReference type="PROSITE" id="PS50835">
    <property type="entry name" value="IG_LIKE"/>
    <property type="match status" value="2"/>
</dbReference>
<evidence type="ECO:0000313" key="5">
    <source>
        <dbReference type="Proteomes" id="UP000472263"/>
    </source>
</evidence>
<dbReference type="GO" id="GO:0009897">
    <property type="term" value="C:external side of plasma membrane"/>
    <property type="evidence" value="ECO:0007669"/>
    <property type="project" value="TreeGrafter"/>
</dbReference>
<evidence type="ECO:0000256" key="2">
    <source>
        <dbReference type="ARBA" id="ARBA00023157"/>
    </source>
</evidence>
<dbReference type="SMART" id="SM00409">
    <property type="entry name" value="IG"/>
    <property type="match status" value="3"/>
</dbReference>
<dbReference type="SMART" id="SM00408">
    <property type="entry name" value="IGc2"/>
    <property type="match status" value="2"/>
</dbReference>
<evidence type="ECO:0000256" key="1">
    <source>
        <dbReference type="ARBA" id="ARBA00022729"/>
    </source>
</evidence>
<dbReference type="GO" id="GO:0007166">
    <property type="term" value="P:cell surface receptor signaling pathway"/>
    <property type="evidence" value="ECO:0007669"/>
    <property type="project" value="TreeGrafter"/>
</dbReference>
<dbReference type="GO" id="GO:0006955">
    <property type="term" value="P:immune response"/>
    <property type="evidence" value="ECO:0007669"/>
    <property type="project" value="TreeGrafter"/>
</dbReference>
<dbReference type="SUPFAM" id="SSF48726">
    <property type="entry name" value="Immunoglobulin"/>
    <property type="match status" value="2"/>
</dbReference>